<dbReference type="Proteomes" id="UP001242513">
    <property type="component" value="Chromosome"/>
</dbReference>
<dbReference type="EMBL" id="CP123735">
    <property type="protein sequence ID" value="WGO85751.1"/>
    <property type="molecule type" value="Genomic_DNA"/>
</dbReference>
<reference evidence="2" key="3">
    <citation type="submission" date="2023-04" db="EMBL/GenBank/DDBJ databases">
        <authorList>
            <person name="Wang Y."/>
        </authorList>
    </citation>
    <scope>NUCLEOTIDE SEQUENCE</scope>
    <source>
        <strain evidence="2">ZW18</strain>
    </source>
</reference>
<accession>A0AAX3UDM7</accession>
<reference evidence="1 3" key="1">
    <citation type="submission" date="2016-10" db="EMBL/GenBank/DDBJ databases">
        <authorList>
            <person name="Varghese N."/>
            <person name="Submissions S."/>
        </authorList>
    </citation>
    <scope>NUCLEOTIDE SEQUENCE [LARGE SCALE GENOMIC DNA]</scope>
    <source>
        <strain evidence="1 3">ATCC 43761</strain>
    </source>
</reference>
<evidence type="ECO:0000313" key="1">
    <source>
        <dbReference type="EMBL" id="SDA69634.1"/>
    </source>
</evidence>
<gene>
    <name evidence="2" type="ORF">QEJ78_10660</name>
    <name evidence="1" type="ORF">SAMN02983011_02230</name>
</gene>
<organism evidence="2 4">
    <name type="scientific">Lactobacillus kefiranofaciens</name>
    <dbReference type="NCBI Taxonomy" id="267818"/>
    <lineage>
        <taxon>Bacteria</taxon>
        <taxon>Bacillati</taxon>
        <taxon>Bacillota</taxon>
        <taxon>Bacilli</taxon>
        <taxon>Lactobacillales</taxon>
        <taxon>Lactobacillaceae</taxon>
        <taxon>Lactobacillus</taxon>
    </lineage>
</organism>
<evidence type="ECO:0000313" key="4">
    <source>
        <dbReference type="Proteomes" id="UP001242513"/>
    </source>
</evidence>
<dbReference type="EMBL" id="FMXC01000045">
    <property type="protein sequence ID" value="SDA69634.1"/>
    <property type="molecule type" value="Genomic_DNA"/>
</dbReference>
<dbReference type="AlphaFoldDB" id="A0AAX3UDM7"/>
<evidence type="ECO:0000313" key="2">
    <source>
        <dbReference type="EMBL" id="WGO85751.1"/>
    </source>
</evidence>
<dbReference type="RefSeq" id="WP_013851211.1">
    <property type="nucleotide sequence ID" value="NZ_CP123735.1"/>
</dbReference>
<sequence>MIWTKVITQKLFGGSNSQDNGSTTRFLEQDNAGTFSLDKEVNQSPYNPYVLNNMDFLRLIKNVLADKKLQVIKVMGVTCSQKVVKTATQLNSSQIITALANIQYLTAIMVKEKASNESAIIHKNGVIQLSKENDKISRDLATILNRQ</sequence>
<keyword evidence="3" id="KW-1185">Reference proteome</keyword>
<dbReference type="Proteomes" id="UP000181860">
    <property type="component" value="Unassembled WGS sequence"/>
</dbReference>
<proteinExistence type="predicted"/>
<name>A0AAX3UDM7_9LACO</name>
<reference evidence="2" key="2">
    <citation type="journal article" date="2022" name="Food Funct.">
        <title>Lactobacillus kefiranofaciens ZW18 from Kefir enhances the anti-tumor effect of anti-programmed cell death 1 (PD-1) immunotherapy by modulating the gut microbiota.</title>
        <authorList>
            <person name="Zhao J."/>
            <person name="Wang Y."/>
            <person name="Wang J."/>
            <person name="Lv M."/>
            <person name="Zhou C."/>
            <person name="Jia L."/>
            <person name="Geng W."/>
        </authorList>
    </citation>
    <scope>NUCLEOTIDE SEQUENCE</scope>
    <source>
        <strain evidence="2">ZW18</strain>
    </source>
</reference>
<evidence type="ECO:0000313" key="3">
    <source>
        <dbReference type="Proteomes" id="UP000181860"/>
    </source>
</evidence>
<protein>
    <submittedName>
        <fullName evidence="2">Uncharacterized protein</fullName>
    </submittedName>
</protein>